<feature type="non-terminal residue" evidence="1">
    <location>
        <position position="76"/>
    </location>
</feature>
<dbReference type="AlphaFoldDB" id="W1XUI8"/>
<name>W1XUI8_9ZZZZ</name>
<reference evidence="1" key="1">
    <citation type="submission" date="2013-12" db="EMBL/GenBank/DDBJ databases">
        <title>A Varibaculum cambriense genome reconstructed from a premature infant gut community with otherwise low bacterial novelty that shifts toward anaerobic metabolism during the third week of life.</title>
        <authorList>
            <person name="Brown C.T."/>
            <person name="Sharon I."/>
            <person name="Thomas B.C."/>
            <person name="Castelle C.J."/>
            <person name="Morowitz M.J."/>
            <person name="Banfield J.F."/>
        </authorList>
    </citation>
    <scope>NUCLEOTIDE SEQUENCE</scope>
</reference>
<dbReference type="EMBL" id="AZMM01013001">
    <property type="protein sequence ID" value="ETJ32544.1"/>
    <property type="molecule type" value="Genomic_DNA"/>
</dbReference>
<feature type="non-terminal residue" evidence="1">
    <location>
        <position position="1"/>
    </location>
</feature>
<accession>W1XUI8</accession>
<proteinExistence type="predicted"/>
<gene>
    <name evidence="1" type="ORF">Q604_UNBC13001G0001</name>
</gene>
<organism evidence="1">
    <name type="scientific">human gut metagenome</name>
    <dbReference type="NCBI Taxonomy" id="408170"/>
    <lineage>
        <taxon>unclassified sequences</taxon>
        <taxon>metagenomes</taxon>
        <taxon>organismal metagenomes</taxon>
    </lineage>
</organism>
<comment type="caution">
    <text evidence="1">The sequence shown here is derived from an EMBL/GenBank/DDBJ whole genome shotgun (WGS) entry which is preliminary data.</text>
</comment>
<sequence>HQLQEPIQDTSVSAESIPHETVLEHSGSLENTEYNSTEHGMDETIVMPAVSDVELSNGEHHATPLIDKTIVLDTVT</sequence>
<protein>
    <submittedName>
        <fullName evidence="1">Uncharacterized protein</fullName>
    </submittedName>
</protein>
<evidence type="ECO:0000313" key="1">
    <source>
        <dbReference type="EMBL" id="ETJ32544.1"/>
    </source>
</evidence>